<comment type="caution">
    <text evidence="2">The sequence shown here is derived from an EMBL/GenBank/DDBJ whole genome shotgun (WGS) entry which is preliminary data.</text>
</comment>
<evidence type="ECO:0000313" key="2">
    <source>
        <dbReference type="EMBL" id="MES1923640.1"/>
    </source>
</evidence>
<protein>
    <recommendedName>
        <fullName evidence="1">Squalene epoxidase domain-containing protein</fullName>
    </recommendedName>
</protein>
<organism evidence="2 3">
    <name type="scientific">Bonamia ostreae</name>
    <dbReference type="NCBI Taxonomy" id="126728"/>
    <lineage>
        <taxon>Eukaryota</taxon>
        <taxon>Sar</taxon>
        <taxon>Rhizaria</taxon>
        <taxon>Endomyxa</taxon>
        <taxon>Ascetosporea</taxon>
        <taxon>Haplosporida</taxon>
        <taxon>Bonamia</taxon>
    </lineage>
</organism>
<feature type="domain" description="Squalene epoxidase" evidence="1">
    <location>
        <begin position="1"/>
        <end position="62"/>
    </location>
</feature>
<name>A0ABV2AVE0_9EUKA</name>
<dbReference type="Pfam" id="PF08491">
    <property type="entry name" value="SE"/>
    <property type="match status" value="1"/>
</dbReference>
<sequence>KVREQVNKFLTIRKKENATLNILATALHAVINAQNIDLVKAYIEYTKAGEYRIKGPMRLLSG</sequence>
<proteinExistence type="predicted"/>
<dbReference type="EMBL" id="JBDODL010007378">
    <property type="protein sequence ID" value="MES1923640.1"/>
    <property type="molecule type" value="Genomic_DNA"/>
</dbReference>
<keyword evidence="3" id="KW-1185">Reference proteome</keyword>
<evidence type="ECO:0000313" key="3">
    <source>
        <dbReference type="Proteomes" id="UP001439008"/>
    </source>
</evidence>
<dbReference type="InterPro" id="IPR013698">
    <property type="entry name" value="Squalene_epoxidase"/>
</dbReference>
<dbReference type="Proteomes" id="UP001439008">
    <property type="component" value="Unassembled WGS sequence"/>
</dbReference>
<accession>A0ABV2AVE0</accession>
<reference evidence="2 3" key="1">
    <citation type="journal article" date="2024" name="BMC Biol.">
        <title>Comparative genomics of Ascetosporea gives new insight into the evolutionary basis for animal parasitism in Rhizaria.</title>
        <authorList>
            <person name="Hiltunen Thoren M."/>
            <person name="Onut-Brannstrom I."/>
            <person name="Alfjorden A."/>
            <person name="Peckova H."/>
            <person name="Swords F."/>
            <person name="Hooper C."/>
            <person name="Holzer A.S."/>
            <person name="Bass D."/>
            <person name="Burki F."/>
        </authorList>
    </citation>
    <scope>NUCLEOTIDE SEQUENCE [LARGE SCALE GENOMIC DNA]</scope>
    <source>
        <strain evidence="2">20-A016</strain>
    </source>
</reference>
<feature type="non-terminal residue" evidence="2">
    <location>
        <position position="1"/>
    </location>
</feature>
<gene>
    <name evidence="2" type="ORF">MHBO_005257</name>
</gene>
<evidence type="ECO:0000259" key="1">
    <source>
        <dbReference type="Pfam" id="PF08491"/>
    </source>
</evidence>